<sequence>MHLNSLNLETLTSKAISVLKISTCSLKPLTLDSVLNFLT</sequence>
<name>A0A0K2T6I0_LEPSM</name>
<proteinExistence type="predicted"/>
<dbReference type="EMBL" id="HACA01004282">
    <property type="protein sequence ID" value="CDW21643.1"/>
    <property type="molecule type" value="Transcribed_RNA"/>
</dbReference>
<dbReference type="AlphaFoldDB" id="A0A0K2T6I0"/>
<reference evidence="1" key="1">
    <citation type="submission" date="2014-05" db="EMBL/GenBank/DDBJ databases">
        <authorList>
            <person name="Chronopoulou M."/>
        </authorList>
    </citation>
    <scope>NUCLEOTIDE SEQUENCE</scope>
    <source>
        <tissue evidence="1">Whole organism</tissue>
    </source>
</reference>
<accession>A0A0K2T6I0</accession>
<protein>
    <submittedName>
        <fullName evidence="1">Uncharacterized protein</fullName>
    </submittedName>
</protein>
<evidence type="ECO:0000313" key="1">
    <source>
        <dbReference type="EMBL" id="CDW21643.1"/>
    </source>
</evidence>
<organism evidence="1">
    <name type="scientific">Lepeophtheirus salmonis</name>
    <name type="common">Salmon louse</name>
    <name type="synonym">Caligus salmonis</name>
    <dbReference type="NCBI Taxonomy" id="72036"/>
    <lineage>
        <taxon>Eukaryota</taxon>
        <taxon>Metazoa</taxon>
        <taxon>Ecdysozoa</taxon>
        <taxon>Arthropoda</taxon>
        <taxon>Crustacea</taxon>
        <taxon>Multicrustacea</taxon>
        <taxon>Hexanauplia</taxon>
        <taxon>Copepoda</taxon>
        <taxon>Siphonostomatoida</taxon>
        <taxon>Caligidae</taxon>
        <taxon>Lepeophtheirus</taxon>
    </lineage>
</organism>